<name>A0A1T4SWQ8_9HYPH</name>
<dbReference type="InterPro" id="IPR050166">
    <property type="entry name" value="ABC_transporter_ATP-bind"/>
</dbReference>
<dbReference type="PROSITE" id="PS00211">
    <property type="entry name" value="ABC_TRANSPORTER_1"/>
    <property type="match status" value="1"/>
</dbReference>
<evidence type="ECO:0000313" key="6">
    <source>
        <dbReference type="EMBL" id="SKA32597.1"/>
    </source>
</evidence>
<reference evidence="7" key="1">
    <citation type="submission" date="2017-02" db="EMBL/GenBank/DDBJ databases">
        <authorList>
            <person name="Varghese N."/>
            <person name="Submissions S."/>
        </authorList>
    </citation>
    <scope>NUCLEOTIDE SEQUENCE [LARGE SCALE GENOMIC DNA]</scope>
    <source>
        <strain evidence="7">ATCC 27094</strain>
    </source>
</reference>
<dbReference type="InterPro" id="IPR017871">
    <property type="entry name" value="ABC_transporter-like_CS"/>
</dbReference>
<dbReference type="STRING" id="225324.SAMN02745126_05283"/>
<dbReference type="SUPFAM" id="SSF52540">
    <property type="entry name" value="P-loop containing nucleoside triphosphate hydrolases"/>
    <property type="match status" value="1"/>
</dbReference>
<sequence length="253" mass="27858">MAAAISIRNVSRRFGETWALRPVDLEIAAGEFIALVGPSGCGKTTLLRIVADLQAPSTGEVRIGADTAAEARRKRLLGLVSQRPAVLPWKRAIDDVRFTQKIAGRVGFDPAKVLGEFGLAGHENKRARQLSGGMLQRVNIASAMAHDPSVLLMDEPFSALDEMKREEIGEWFDRELSLRPKTVLFVTHHIDEAVMLADRLLVFSPAPGRVLEVVSVPVPRPRDPSFRQDPRFVAITGHVRNLLMHRVPEGRAA</sequence>
<gene>
    <name evidence="6" type="ORF">SAMN02745126_05283</name>
</gene>
<proteinExistence type="inferred from homology"/>
<keyword evidence="3" id="KW-0547">Nucleotide-binding</keyword>
<dbReference type="InterPro" id="IPR003593">
    <property type="entry name" value="AAA+_ATPase"/>
</dbReference>
<evidence type="ECO:0000313" key="7">
    <source>
        <dbReference type="Proteomes" id="UP000190092"/>
    </source>
</evidence>
<accession>A0A1T4SWQ8</accession>
<evidence type="ECO:0000256" key="4">
    <source>
        <dbReference type="ARBA" id="ARBA00022840"/>
    </source>
</evidence>
<dbReference type="Pfam" id="PF00005">
    <property type="entry name" value="ABC_tran"/>
    <property type="match status" value="1"/>
</dbReference>
<dbReference type="AlphaFoldDB" id="A0A1T4SWQ8"/>
<dbReference type="PROSITE" id="PS50893">
    <property type="entry name" value="ABC_TRANSPORTER_2"/>
    <property type="match status" value="1"/>
</dbReference>
<dbReference type="GO" id="GO:0016887">
    <property type="term" value="F:ATP hydrolysis activity"/>
    <property type="evidence" value="ECO:0007669"/>
    <property type="project" value="InterPro"/>
</dbReference>
<dbReference type="Proteomes" id="UP000190092">
    <property type="component" value="Unassembled WGS sequence"/>
</dbReference>
<dbReference type="OrthoDB" id="9778547at2"/>
<evidence type="ECO:0000256" key="3">
    <source>
        <dbReference type="ARBA" id="ARBA00022741"/>
    </source>
</evidence>
<comment type="similarity">
    <text evidence="1">Belongs to the ABC transporter superfamily.</text>
</comment>
<keyword evidence="7" id="KW-1185">Reference proteome</keyword>
<keyword evidence="4 6" id="KW-0067">ATP-binding</keyword>
<dbReference type="Gene3D" id="3.40.50.300">
    <property type="entry name" value="P-loop containing nucleotide triphosphate hydrolases"/>
    <property type="match status" value="1"/>
</dbReference>
<dbReference type="InterPro" id="IPR003439">
    <property type="entry name" value="ABC_transporter-like_ATP-bd"/>
</dbReference>
<evidence type="ECO:0000256" key="1">
    <source>
        <dbReference type="ARBA" id="ARBA00005417"/>
    </source>
</evidence>
<dbReference type="PANTHER" id="PTHR42788">
    <property type="entry name" value="TAURINE IMPORT ATP-BINDING PROTEIN-RELATED"/>
    <property type="match status" value="1"/>
</dbReference>
<dbReference type="PANTHER" id="PTHR42788:SF20">
    <property type="entry name" value="ABC TRANSPORTER ATP-BINDING PROTEIN"/>
    <property type="match status" value="1"/>
</dbReference>
<dbReference type="SMART" id="SM00382">
    <property type="entry name" value="AAA"/>
    <property type="match status" value="1"/>
</dbReference>
<evidence type="ECO:0000256" key="2">
    <source>
        <dbReference type="ARBA" id="ARBA00022448"/>
    </source>
</evidence>
<evidence type="ECO:0000259" key="5">
    <source>
        <dbReference type="PROSITE" id="PS50893"/>
    </source>
</evidence>
<dbReference type="GO" id="GO:0005524">
    <property type="term" value="F:ATP binding"/>
    <property type="evidence" value="ECO:0007669"/>
    <property type="project" value="UniProtKB-KW"/>
</dbReference>
<dbReference type="EMBL" id="FUWJ01000010">
    <property type="protein sequence ID" value="SKA32597.1"/>
    <property type="molecule type" value="Genomic_DNA"/>
</dbReference>
<keyword evidence="2" id="KW-0813">Transport</keyword>
<feature type="domain" description="ABC transporter" evidence="5">
    <location>
        <begin position="5"/>
        <end position="230"/>
    </location>
</feature>
<dbReference type="RefSeq" id="WP_085937011.1">
    <property type="nucleotide sequence ID" value="NZ_FUWJ01000010.1"/>
</dbReference>
<protein>
    <submittedName>
        <fullName evidence="6">NitT/TauT family transport system ATP-binding protein</fullName>
    </submittedName>
</protein>
<dbReference type="InterPro" id="IPR027417">
    <property type="entry name" value="P-loop_NTPase"/>
</dbReference>
<organism evidence="6 7">
    <name type="scientific">Enhydrobacter aerosaccus</name>
    <dbReference type="NCBI Taxonomy" id="225324"/>
    <lineage>
        <taxon>Bacteria</taxon>
        <taxon>Pseudomonadati</taxon>
        <taxon>Pseudomonadota</taxon>
        <taxon>Alphaproteobacteria</taxon>
        <taxon>Hyphomicrobiales</taxon>
        <taxon>Enhydrobacter</taxon>
    </lineage>
</organism>